<evidence type="ECO:0000256" key="5">
    <source>
        <dbReference type="ARBA" id="ARBA00022692"/>
    </source>
</evidence>
<dbReference type="PANTHER" id="PTHR35851">
    <property type="entry name" value="CELL DIVISION PROTEIN FTSQ"/>
    <property type="match status" value="1"/>
</dbReference>
<dbReference type="AlphaFoldDB" id="A0AAW5ANY8"/>
<proteinExistence type="inferred from homology"/>
<dbReference type="GO" id="GO:0043093">
    <property type="term" value="P:FtsZ-dependent cytokinesis"/>
    <property type="evidence" value="ECO:0007669"/>
    <property type="project" value="UniProtKB-UniRule"/>
</dbReference>
<dbReference type="InterPro" id="IPR005548">
    <property type="entry name" value="Cell_div_FtsQ/DivIB_C"/>
</dbReference>
<dbReference type="HAMAP" id="MF_00911">
    <property type="entry name" value="FtsQ_subfam"/>
    <property type="match status" value="1"/>
</dbReference>
<evidence type="ECO:0000256" key="3">
    <source>
        <dbReference type="ARBA" id="ARBA00022519"/>
    </source>
</evidence>
<evidence type="ECO:0000256" key="2">
    <source>
        <dbReference type="ARBA" id="ARBA00022475"/>
    </source>
</evidence>
<protein>
    <recommendedName>
        <fullName evidence="9">Cell division protein FtsQ</fullName>
    </recommendedName>
</protein>
<evidence type="ECO:0000256" key="1">
    <source>
        <dbReference type="ARBA" id="ARBA00004370"/>
    </source>
</evidence>
<feature type="domain" description="POTRA" evidence="10">
    <location>
        <begin position="37"/>
        <end position="106"/>
    </location>
</feature>
<dbReference type="EMBL" id="JAKKDL010000002">
    <property type="protein sequence ID" value="MCF7529133.1"/>
    <property type="molecule type" value="Genomic_DNA"/>
</dbReference>
<keyword evidence="3 9" id="KW-0997">Cell inner membrane</keyword>
<accession>A0AAW5ANY8</accession>
<comment type="function">
    <text evidence="9">Essential cell division protein. May link together the upstream cell division proteins, which are predominantly cytoplasmic, with the downstream cell division proteins, which are predominantly periplasmic. May control correct divisome assembly.</text>
</comment>
<feature type="transmembrane region" description="Helical" evidence="9">
    <location>
        <begin position="12"/>
        <end position="33"/>
    </location>
</feature>
<keyword evidence="5 9" id="KW-0812">Transmembrane</keyword>
<dbReference type="Proteomes" id="UP001201397">
    <property type="component" value="Unassembled WGS sequence"/>
</dbReference>
<keyword evidence="2 9" id="KW-1003">Cell membrane</keyword>
<evidence type="ECO:0000256" key="8">
    <source>
        <dbReference type="ARBA" id="ARBA00023306"/>
    </source>
</evidence>
<evidence type="ECO:0000256" key="4">
    <source>
        <dbReference type="ARBA" id="ARBA00022618"/>
    </source>
</evidence>
<sequence length="245" mass="27368">MWDNAKAMGLLIKGLTGVFVLLLVGIGASWLYAPQRLPVKQIVISGKLKHTDGKVLQDIAGQYLQGNILRVDVDSADQAVRALPWTDSVQVVRRLPDAVEIRLTERTALARWKNGGLLDTKGNVFQADSAEKLPLFDGQSGTGGDMVKHYQEFNTILKPMGIGIKELIYTSRSAWLLVLDNGITVRLGREHEVKRLQQFAKVWPALLAKHRSRIEYVDMRYKDGFAVRYSQTTMPSENGSGKNKH</sequence>
<dbReference type="GO" id="GO:0005886">
    <property type="term" value="C:plasma membrane"/>
    <property type="evidence" value="ECO:0007669"/>
    <property type="project" value="UniProtKB-SubCell"/>
</dbReference>
<evidence type="ECO:0000259" key="10">
    <source>
        <dbReference type="PROSITE" id="PS51779"/>
    </source>
</evidence>
<dbReference type="Pfam" id="PF03799">
    <property type="entry name" value="FtsQ_DivIB_C"/>
    <property type="match status" value="1"/>
</dbReference>
<dbReference type="InterPro" id="IPR045335">
    <property type="entry name" value="FtsQ_C_sf"/>
</dbReference>
<dbReference type="RefSeq" id="WP_237092423.1">
    <property type="nucleotide sequence ID" value="NZ_JAKKDL010000002.1"/>
</dbReference>
<dbReference type="PROSITE" id="PS51779">
    <property type="entry name" value="POTRA"/>
    <property type="match status" value="1"/>
</dbReference>
<evidence type="ECO:0000256" key="9">
    <source>
        <dbReference type="HAMAP-Rule" id="MF_00911"/>
    </source>
</evidence>
<comment type="subcellular location">
    <subcellularLocation>
        <location evidence="9">Cell inner membrane</location>
        <topology evidence="9">Single-pass type II membrane protein</topology>
    </subcellularLocation>
    <subcellularLocation>
        <location evidence="1">Membrane</location>
    </subcellularLocation>
    <text evidence="9">Localizes to the division septum.</text>
</comment>
<dbReference type="GO" id="GO:0032153">
    <property type="term" value="C:cell division site"/>
    <property type="evidence" value="ECO:0007669"/>
    <property type="project" value="UniProtKB-UniRule"/>
</dbReference>
<comment type="similarity">
    <text evidence="9">Belongs to the FtsQ/DivIB family. FtsQ subfamily.</text>
</comment>
<evidence type="ECO:0000256" key="7">
    <source>
        <dbReference type="ARBA" id="ARBA00023136"/>
    </source>
</evidence>
<comment type="subunit">
    <text evidence="9">Part of a complex composed of FtsB, FtsL and FtsQ.</text>
</comment>
<dbReference type="GO" id="GO:0090529">
    <property type="term" value="P:cell septum assembly"/>
    <property type="evidence" value="ECO:0007669"/>
    <property type="project" value="InterPro"/>
</dbReference>
<evidence type="ECO:0000313" key="11">
    <source>
        <dbReference type="EMBL" id="MCF7529133.1"/>
    </source>
</evidence>
<organism evidence="11 12">
    <name type="scientific">Neisseria lisongii</name>
    <dbReference type="NCBI Taxonomy" id="2912188"/>
    <lineage>
        <taxon>Bacteria</taxon>
        <taxon>Pseudomonadati</taxon>
        <taxon>Pseudomonadota</taxon>
        <taxon>Betaproteobacteria</taxon>
        <taxon>Neisseriales</taxon>
        <taxon>Neisseriaceae</taxon>
        <taxon>Neisseria</taxon>
    </lineage>
</organism>
<keyword evidence="8 9" id="KW-0131">Cell cycle</keyword>
<keyword evidence="6 9" id="KW-1133">Transmembrane helix</keyword>
<evidence type="ECO:0000256" key="6">
    <source>
        <dbReference type="ARBA" id="ARBA00022989"/>
    </source>
</evidence>
<keyword evidence="7 9" id="KW-0472">Membrane</keyword>
<dbReference type="Pfam" id="PF08478">
    <property type="entry name" value="POTRA_1"/>
    <property type="match status" value="1"/>
</dbReference>
<name>A0AAW5ANY8_9NEIS</name>
<gene>
    <name evidence="9" type="primary">ftsQ</name>
    <name evidence="11" type="ORF">L4H06_02650</name>
</gene>
<dbReference type="InterPro" id="IPR026579">
    <property type="entry name" value="FtsQ"/>
</dbReference>
<reference evidence="11" key="1">
    <citation type="submission" date="2022-01" db="EMBL/GenBank/DDBJ databases">
        <title>Neisseria sp. ZJ104.</title>
        <authorList>
            <person name="Yang C."/>
        </authorList>
    </citation>
    <scope>NUCLEOTIDE SEQUENCE</scope>
    <source>
        <strain evidence="11">ZJ104</strain>
    </source>
</reference>
<keyword evidence="4 9" id="KW-0132">Cell division</keyword>
<dbReference type="Gene3D" id="3.40.50.11690">
    <property type="entry name" value="Cell division protein FtsQ/DivIB"/>
    <property type="match status" value="1"/>
</dbReference>
<evidence type="ECO:0000313" key="12">
    <source>
        <dbReference type="Proteomes" id="UP001201397"/>
    </source>
</evidence>
<dbReference type="PANTHER" id="PTHR35851:SF1">
    <property type="entry name" value="CELL DIVISION PROTEIN FTSQ"/>
    <property type="match status" value="1"/>
</dbReference>
<dbReference type="InterPro" id="IPR013685">
    <property type="entry name" value="POTRA_FtsQ_type"/>
</dbReference>
<comment type="caution">
    <text evidence="11">The sequence shown here is derived from an EMBL/GenBank/DDBJ whole genome shotgun (WGS) entry which is preliminary data.</text>
</comment>
<dbReference type="Gene3D" id="3.10.20.310">
    <property type="entry name" value="membrane protein fhac"/>
    <property type="match status" value="1"/>
</dbReference>
<dbReference type="InterPro" id="IPR034746">
    <property type="entry name" value="POTRA"/>
</dbReference>